<dbReference type="PANTHER" id="PTHR22916">
    <property type="entry name" value="GLYCOSYLTRANSFERASE"/>
    <property type="match status" value="1"/>
</dbReference>
<dbReference type="SUPFAM" id="SSF53448">
    <property type="entry name" value="Nucleotide-diphospho-sugar transferases"/>
    <property type="match status" value="1"/>
</dbReference>
<proteinExistence type="predicted"/>
<dbReference type="Proteomes" id="UP000266005">
    <property type="component" value="Unassembled WGS sequence"/>
</dbReference>
<reference evidence="3" key="1">
    <citation type="submission" date="2018-08" db="EMBL/GenBank/DDBJ databases">
        <title>Mucilaginibacter sp. MYSH2.</title>
        <authorList>
            <person name="Seo T."/>
        </authorList>
    </citation>
    <scope>NUCLEOTIDE SEQUENCE [LARGE SCALE GENOMIC DNA]</scope>
    <source>
        <strain evidence="3">KIRAN</strain>
    </source>
</reference>
<dbReference type="GO" id="GO:0016758">
    <property type="term" value="F:hexosyltransferase activity"/>
    <property type="evidence" value="ECO:0007669"/>
    <property type="project" value="UniProtKB-ARBA"/>
</dbReference>
<evidence type="ECO:0000259" key="1">
    <source>
        <dbReference type="Pfam" id="PF00535"/>
    </source>
</evidence>
<dbReference type="Gene3D" id="3.90.550.10">
    <property type="entry name" value="Spore Coat Polysaccharide Biosynthesis Protein SpsA, Chain A"/>
    <property type="match status" value="1"/>
</dbReference>
<dbReference type="RefSeq" id="WP_119430658.1">
    <property type="nucleotide sequence ID" value="NZ_QWGE01000001.1"/>
</dbReference>
<keyword evidence="2" id="KW-0808">Transferase</keyword>
<evidence type="ECO:0000313" key="3">
    <source>
        <dbReference type="Proteomes" id="UP000266005"/>
    </source>
</evidence>
<dbReference type="Pfam" id="PF00535">
    <property type="entry name" value="Glycos_transf_2"/>
    <property type="match status" value="1"/>
</dbReference>
<keyword evidence="3" id="KW-1185">Reference proteome</keyword>
<dbReference type="PANTHER" id="PTHR22916:SF3">
    <property type="entry name" value="UDP-GLCNAC:BETAGAL BETA-1,3-N-ACETYLGLUCOSAMINYLTRANSFERASE-LIKE PROTEIN 1"/>
    <property type="match status" value="1"/>
</dbReference>
<protein>
    <submittedName>
        <fullName evidence="2">Glycosyltransferase family 2 protein</fullName>
    </submittedName>
</protein>
<gene>
    <name evidence="2" type="ORF">D1627_02705</name>
</gene>
<sequence>MKVEVYTPKISIIVPTFNRGNLISETIKSVIAQSYKFWELIVVDDGSSDNTKIIVNEFTQIDNRISYMQRPSDTPKGANACRNYGLQLASGEYVKWLDSDDLLDLNCLHIQLNGIQNGDATVNFCNAQFFKDSNGKIELLNKSWSDILTSVNITDDLVIGELKWQTACGLWKKSIFEDTSPFDERIHNSQEWLFNIKLSLNPSFRISVTNKNLIYIRTHIGSMSSAKNKSGKYFYHAAMARFYAYQLIGTRKFNRHVRTYLIRKFFRNHFFTLYKGYPKGFINLVAYWPRIIYLTIKAKTVTVQ</sequence>
<dbReference type="InterPro" id="IPR001173">
    <property type="entry name" value="Glyco_trans_2-like"/>
</dbReference>
<organism evidence="2 3">
    <name type="scientific">Pontibacter oryzae</name>
    <dbReference type="NCBI Taxonomy" id="2304593"/>
    <lineage>
        <taxon>Bacteria</taxon>
        <taxon>Pseudomonadati</taxon>
        <taxon>Bacteroidota</taxon>
        <taxon>Cytophagia</taxon>
        <taxon>Cytophagales</taxon>
        <taxon>Hymenobacteraceae</taxon>
        <taxon>Pontibacter</taxon>
    </lineage>
</organism>
<dbReference type="InterPro" id="IPR029044">
    <property type="entry name" value="Nucleotide-diphossugar_trans"/>
</dbReference>
<dbReference type="AlphaFoldDB" id="A0A399SF78"/>
<comment type="caution">
    <text evidence="2">The sequence shown here is derived from an EMBL/GenBank/DDBJ whole genome shotgun (WGS) entry which is preliminary data.</text>
</comment>
<name>A0A399SF78_9BACT</name>
<evidence type="ECO:0000313" key="2">
    <source>
        <dbReference type="EMBL" id="RIJ42776.1"/>
    </source>
</evidence>
<dbReference type="EMBL" id="QWGE01000001">
    <property type="protein sequence ID" value="RIJ42776.1"/>
    <property type="molecule type" value="Genomic_DNA"/>
</dbReference>
<dbReference type="CDD" id="cd00761">
    <property type="entry name" value="Glyco_tranf_GTA_type"/>
    <property type="match status" value="1"/>
</dbReference>
<accession>A0A399SF78</accession>
<feature type="domain" description="Glycosyltransferase 2-like" evidence="1">
    <location>
        <begin position="11"/>
        <end position="142"/>
    </location>
</feature>
<dbReference type="OrthoDB" id="597270at2"/>